<dbReference type="RefSeq" id="WP_204498355.1">
    <property type="nucleotide sequence ID" value="NZ_JAFBDR010000006.1"/>
</dbReference>
<dbReference type="Gene3D" id="3.40.50.300">
    <property type="entry name" value="P-loop containing nucleotide triphosphate hydrolases"/>
    <property type="match status" value="1"/>
</dbReference>
<evidence type="ECO:0000313" key="2">
    <source>
        <dbReference type="EMBL" id="MBM7570945.1"/>
    </source>
</evidence>
<dbReference type="Pfam" id="PF03205">
    <property type="entry name" value="MobB"/>
    <property type="match status" value="1"/>
</dbReference>
<proteinExistence type="predicted"/>
<dbReference type="PANTHER" id="PTHR40072:SF1">
    <property type="entry name" value="MOLYBDOPTERIN-GUANINE DINUCLEOTIDE BIOSYNTHESIS ADAPTER PROTEIN"/>
    <property type="match status" value="1"/>
</dbReference>
<comment type="caution">
    <text evidence="2">The sequence shown here is derived from an EMBL/GenBank/DDBJ whole genome shotgun (WGS) entry which is preliminary data.</text>
</comment>
<dbReference type="EMBL" id="JAFBDR010000006">
    <property type="protein sequence ID" value="MBM7570945.1"/>
    <property type="molecule type" value="Genomic_DNA"/>
</dbReference>
<dbReference type="InterPro" id="IPR004435">
    <property type="entry name" value="MobB_dom"/>
</dbReference>
<dbReference type="Proteomes" id="UP001296943">
    <property type="component" value="Unassembled WGS sequence"/>
</dbReference>
<dbReference type="InterPro" id="IPR027417">
    <property type="entry name" value="P-loop_NTPase"/>
</dbReference>
<organism evidence="2 3">
    <name type="scientific">Aquibacillus albus</name>
    <dbReference type="NCBI Taxonomy" id="1168171"/>
    <lineage>
        <taxon>Bacteria</taxon>
        <taxon>Bacillati</taxon>
        <taxon>Bacillota</taxon>
        <taxon>Bacilli</taxon>
        <taxon>Bacillales</taxon>
        <taxon>Bacillaceae</taxon>
        <taxon>Aquibacillus</taxon>
    </lineage>
</organism>
<reference evidence="2 3" key="1">
    <citation type="submission" date="2021-01" db="EMBL/GenBank/DDBJ databases">
        <title>Genomic Encyclopedia of Type Strains, Phase IV (KMG-IV): sequencing the most valuable type-strain genomes for metagenomic binning, comparative biology and taxonomic classification.</title>
        <authorList>
            <person name="Goeker M."/>
        </authorList>
    </citation>
    <scope>NUCLEOTIDE SEQUENCE [LARGE SCALE GENOMIC DNA]</scope>
    <source>
        <strain evidence="2 3">DSM 23711</strain>
    </source>
</reference>
<gene>
    <name evidence="2" type="ORF">JOC48_001425</name>
</gene>
<dbReference type="InterPro" id="IPR052539">
    <property type="entry name" value="MGD_biosynthesis_adapter"/>
</dbReference>
<evidence type="ECO:0000313" key="3">
    <source>
        <dbReference type="Proteomes" id="UP001296943"/>
    </source>
</evidence>
<accession>A0ABS2MZ43</accession>
<dbReference type="PANTHER" id="PTHR40072">
    <property type="entry name" value="MOLYBDOPTERIN-GUANINE DINUCLEOTIDE BIOSYNTHESIS ADAPTER PROTEIN-RELATED"/>
    <property type="match status" value="1"/>
</dbReference>
<protein>
    <submittedName>
        <fullName evidence="2">Molybdopterin-guanine dinucleotide biosynthesis protein B</fullName>
    </submittedName>
</protein>
<evidence type="ECO:0000259" key="1">
    <source>
        <dbReference type="Pfam" id="PF03205"/>
    </source>
</evidence>
<dbReference type="SUPFAM" id="SSF52540">
    <property type="entry name" value="P-loop containing nucleoside triphosphate hydrolases"/>
    <property type="match status" value="1"/>
</dbReference>
<dbReference type="NCBIfam" id="TIGR00176">
    <property type="entry name" value="mobB"/>
    <property type="match status" value="1"/>
</dbReference>
<sequence>MEIIQVVGYKNSGKTTFAQQIIHHFSSRGLKTASLKHHGHGGTPDVVENKDSTKHHEAGAIMTGVEGDGMIQLNIDYVMDDFDRLLAFYRVLDVDVLVVEGYKKLDFNKIVMIKGEEDLHLLEELTNIKAAIASIHIKNKNYPFPIYDSQQHKEVIDRINQDIRLTP</sequence>
<name>A0ABS2MZ43_9BACI</name>
<feature type="domain" description="Molybdopterin-guanine dinucleotide biosynthesis protein B (MobB)" evidence="1">
    <location>
        <begin position="3"/>
        <end position="131"/>
    </location>
</feature>
<keyword evidence="3" id="KW-1185">Reference proteome</keyword>